<evidence type="ECO:0000313" key="2">
    <source>
        <dbReference type="Proteomes" id="UP000576225"/>
    </source>
</evidence>
<proteinExistence type="predicted"/>
<gene>
    <name evidence="1" type="ORF">HF882_16645</name>
</gene>
<comment type="caution">
    <text evidence="1">The sequence shown here is derived from an EMBL/GenBank/DDBJ whole genome shotgun (WGS) entry which is preliminary data.</text>
</comment>
<reference evidence="1 2" key="1">
    <citation type="submission" date="2020-04" db="EMBL/GenBank/DDBJ databases">
        <authorList>
            <person name="Hitch T.C.A."/>
            <person name="Wylensek D."/>
            <person name="Clavel T."/>
        </authorList>
    </citation>
    <scope>NUCLEOTIDE SEQUENCE [LARGE SCALE GENOMIC DNA]</scope>
    <source>
        <strain evidence="1 2">COR2-253-APC-1A</strain>
    </source>
</reference>
<sequence>MRTATATVPLAQKRLPEIKISNAHFISGSKRVAATITFTATENRSKAQSARLFFLTLQHHARISPGHLGVRNPQGLSGFAG</sequence>
<accession>A0A848B5Z1</accession>
<dbReference type="RefSeq" id="WP_133245287.1">
    <property type="nucleotide sequence ID" value="NZ_CABMMC010000033.1"/>
</dbReference>
<dbReference type="AlphaFoldDB" id="A0A848B5Z1"/>
<protein>
    <submittedName>
        <fullName evidence="1">Uncharacterized protein</fullName>
    </submittedName>
</protein>
<dbReference type="GeneID" id="78297485"/>
<evidence type="ECO:0000313" key="1">
    <source>
        <dbReference type="EMBL" id="NMD88216.1"/>
    </source>
</evidence>
<dbReference type="EMBL" id="JABAEW010000040">
    <property type="protein sequence ID" value="NMD88216.1"/>
    <property type="molecule type" value="Genomic_DNA"/>
</dbReference>
<organism evidence="1 2">
    <name type="scientific">Victivallis vadensis</name>
    <dbReference type="NCBI Taxonomy" id="172901"/>
    <lineage>
        <taxon>Bacteria</taxon>
        <taxon>Pseudomonadati</taxon>
        <taxon>Lentisphaerota</taxon>
        <taxon>Lentisphaeria</taxon>
        <taxon>Victivallales</taxon>
        <taxon>Victivallaceae</taxon>
        <taxon>Victivallis</taxon>
    </lineage>
</organism>
<dbReference type="Proteomes" id="UP000576225">
    <property type="component" value="Unassembled WGS sequence"/>
</dbReference>
<name>A0A848B5Z1_9BACT</name>